<dbReference type="Gene3D" id="2.60.40.1090">
    <property type="entry name" value="Fimbrial-type adhesion domain"/>
    <property type="match status" value="1"/>
</dbReference>
<dbReference type="GO" id="GO:0009289">
    <property type="term" value="C:pilus"/>
    <property type="evidence" value="ECO:0007669"/>
    <property type="project" value="UniProtKB-SubCell"/>
</dbReference>
<reference evidence="7" key="1">
    <citation type="journal article" date="2017" name="Biotechnol. Biofuels">
        <title>Evaluation of environmental bacterial communities as a factor affecting the growth of duckweed Lemna minor.</title>
        <authorList>
            <person name="Ishizawa H."/>
            <person name="Kuroda M."/>
            <person name="Morikawa M."/>
            <person name="Ike M."/>
        </authorList>
    </citation>
    <scope>NUCLEOTIDE SEQUENCE [LARGE SCALE GENOMIC DNA]</scope>
    <source>
        <strain evidence="7">H3</strain>
    </source>
</reference>
<organism evidence="6 7">
    <name type="scientific">Aquitalea magnusonii</name>
    <dbReference type="NCBI Taxonomy" id="332411"/>
    <lineage>
        <taxon>Bacteria</taxon>
        <taxon>Pseudomonadati</taxon>
        <taxon>Pseudomonadota</taxon>
        <taxon>Betaproteobacteria</taxon>
        <taxon>Neisseriales</taxon>
        <taxon>Chromobacteriaceae</taxon>
        <taxon>Aquitalea</taxon>
    </lineage>
</organism>
<dbReference type="OrthoDB" id="8590685at2"/>
<dbReference type="EMBL" id="AP018823">
    <property type="protein sequence ID" value="BBF84147.1"/>
    <property type="molecule type" value="Genomic_DNA"/>
</dbReference>
<evidence type="ECO:0000256" key="5">
    <source>
        <dbReference type="SAM" id="SignalP"/>
    </source>
</evidence>
<dbReference type="InterPro" id="IPR039458">
    <property type="entry name" value="FimA-like"/>
</dbReference>
<comment type="similarity">
    <text evidence="2">Belongs to the fimbrial protein family.</text>
</comment>
<evidence type="ECO:0000256" key="2">
    <source>
        <dbReference type="ARBA" id="ARBA00006671"/>
    </source>
</evidence>
<sequence>MKKLLTTASAALLLAGIAAQAQASDGIITFKGEISAVSCTPSVSGGTATSTVTLPTVSTKALAVANTTAGSTQFSIALTNCGGGTKAATWFEAGSTVDAASGRLTNAAGDAFAKNVQVALHNSDDSQIVIGRNASTAVDIVNQGATMNFNARYYATAAATAGRVETSVNYTIQYQ</sequence>
<reference evidence="6 7" key="2">
    <citation type="journal article" date="2017" name="Genome Announc.">
        <title>Draft genome sequence of Aquitalea magnusonii strain H3, a plant growth-promoting bacterium of duckweed Lemna minor.</title>
        <authorList>
            <person name="Ishizawa H."/>
            <person name="Kuroda M."/>
            <person name="Ike M."/>
        </authorList>
    </citation>
    <scope>NUCLEOTIDE SEQUENCE [LARGE SCALE GENOMIC DNA]</scope>
    <source>
        <strain evidence="6 7">H3</strain>
    </source>
</reference>
<dbReference type="RefSeq" id="WP_089084964.1">
    <property type="nucleotide sequence ID" value="NZ_AP018823.1"/>
</dbReference>
<dbReference type="KEGG" id="amah:DLM_0482"/>
<dbReference type="AlphaFoldDB" id="A0A3G9GEW1"/>
<evidence type="ECO:0000313" key="7">
    <source>
        <dbReference type="Proteomes" id="UP000198290"/>
    </source>
</evidence>
<dbReference type="SUPFAM" id="SSF49401">
    <property type="entry name" value="Bacterial adhesins"/>
    <property type="match status" value="1"/>
</dbReference>
<accession>A0A3G9GEW1</accession>
<keyword evidence="4" id="KW-0281">Fimbrium</keyword>
<evidence type="ECO:0000256" key="3">
    <source>
        <dbReference type="ARBA" id="ARBA00022729"/>
    </source>
</evidence>
<dbReference type="Proteomes" id="UP000198290">
    <property type="component" value="Chromosome"/>
</dbReference>
<dbReference type="GO" id="GO:0043709">
    <property type="term" value="P:cell adhesion involved in single-species biofilm formation"/>
    <property type="evidence" value="ECO:0007669"/>
    <property type="project" value="TreeGrafter"/>
</dbReference>
<gene>
    <name evidence="6" type="ORF">DLM_0482</name>
</gene>
<evidence type="ECO:0000256" key="4">
    <source>
        <dbReference type="ARBA" id="ARBA00023263"/>
    </source>
</evidence>
<evidence type="ECO:0000313" key="6">
    <source>
        <dbReference type="EMBL" id="BBF84147.1"/>
    </source>
</evidence>
<keyword evidence="3 5" id="KW-0732">Signal</keyword>
<dbReference type="Pfam" id="PF16970">
    <property type="entry name" value="FimA"/>
    <property type="match status" value="1"/>
</dbReference>
<proteinExistence type="inferred from homology"/>
<name>A0A3G9GEW1_9NEIS</name>
<dbReference type="InterPro" id="IPR050263">
    <property type="entry name" value="Bact_Fimbrial_Adh_Pro"/>
</dbReference>
<reference evidence="7" key="3">
    <citation type="journal article" date="2017" name="Plant Physiol. Biochem.">
        <title>Differential oxidative and antioxidative response of duckweed Lemna minor toward plant growth promoting/inhibiting bacteria.</title>
        <authorList>
            <person name="Ishizawa H."/>
            <person name="Kuroda M."/>
            <person name="Morikawa M."/>
            <person name="Ike M."/>
        </authorList>
    </citation>
    <scope>NUCLEOTIDE SEQUENCE [LARGE SCALE GENOMIC DNA]</scope>
    <source>
        <strain evidence="7">H3</strain>
    </source>
</reference>
<comment type="subcellular location">
    <subcellularLocation>
        <location evidence="1">Fimbrium</location>
    </subcellularLocation>
</comment>
<dbReference type="InterPro" id="IPR008966">
    <property type="entry name" value="Adhesion_dom_sf"/>
</dbReference>
<protein>
    <submittedName>
        <fullName evidence="6">Fimbrial protein</fullName>
    </submittedName>
</protein>
<dbReference type="PANTHER" id="PTHR33420">
    <property type="entry name" value="FIMBRIAL SUBUNIT ELFA-RELATED"/>
    <property type="match status" value="1"/>
</dbReference>
<feature type="signal peptide" evidence="5">
    <location>
        <begin position="1"/>
        <end position="23"/>
    </location>
</feature>
<evidence type="ECO:0000256" key="1">
    <source>
        <dbReference type="ARBA" id="ARBA00004561"/>
    </source>
</evidence>
<dbReference type="InterPro" id="IPR036937">
    <property type="entry name" value="Adhesion_dom_fimbrial_sf"/>
</dbReference>
<feature type="chain" id="PRO_5018226277" evidence="5">
    <location>
        <begin position="24"/>
        <end position="175"/>
    </location>
</feature>
<dbReference type="PANTHER" id="PTHR33420:SF3">
    <property type="entry name" value="FIMBRIAL SUBUNIT ELFA"/>
    <property type="match status" value="1"/>
</dbReference>
<keyword evidence="7" id="KW-1185">Reference proteome</keyword>